<dbReference type="SUPFAM" id="SSF47757">
    <property type="entry name" value="Chemotaxis receptor methyltransferase CheR, N-terminal domain"/>
    <property type="match status" value="1"/>
</dbReference>
<evidence type="ECO:0000313" key="2">
    <source>
        <dbReference type="EMBL" id="MBD6615486.1"/>
    </source>
</evidence>
<evidence type="ECO:0000313" key="3">
    <source>
        <dbReference type="Proteomes" id="UP001165986"/>
    </source>
</evidence>
<dbReference type="AlphaFoldDB" id="A0AA40SUH5"/>
<dbReference type="InterPro" id="IPR029063">
    <property type="entry name" value="SAM-dependent_MTases_sf"/>
</dbReference>
<dbReference type="PRINTS" id="PR00996">
    <property type="entry name" value="CHERMTFRASE"/>
</dbReference>
<dbReference type="Pfam" id="PF01739">
    <property type="entry name" value="CheR"/>
    <property type="match status" value="1"/>
</dbReference>
<protein>
    <submittedName>
        <fullName evidence="2">Protein-glutamate O-methyltransferase CheR</fullName>
    </submittedName>
</protein>
<sequence length="278" mass="32445">MTLPKPTLEDIEIQLLLEGVYQYYGYDFRNYALSSLKRRILSFIQLEGLANISALQEQLLHNRAYLERFLLGLTVNVTSMFRDPSFYKALRNQVIPFLQTYPFIRIWHAGCSTGEEVYSMAILLQEEGLYHRCRIYATDTNEKVLQTARSGIFSLKLMQEYTQLYLKAGGKQSFSEYYTAAYDNAIFRTSLRENVVFAQHNLATDGSFNEFNIIICRNVLIYFNQVLQKRVHELFYNSLCNFGLLGLGRQESIRFTPYEQYYEEIAKGEKLYKKIAGT</sequence>
<gene>
    <name evidence="2" type="ORF">FNW02_06445</name>
</gene>
<evidence type="ECO:0000259" key="1">
    <source>
        <dbReference type="PROSITE" id="PS50123"/>
    </source>
</evidence>
<accession>A0AA40SUH5</accession>
<dbReference type="InterPro" id="IPR050903">
    <property type="entry name" value="Bact_Chemotaxis_MeTrfase"/>
</dbReference>
<reference evidence="2" key="1">
    <citation type="submission" date="2019-07" db="EMBL/GenBank/DDBJ databases">
        <title>Toxilogical consequences of a new and cryptic species of cyanobacteria (Komarekiella delphini-convector) recovered from the epidermis of a bottlenose dolphin and 1500 ft. in the air.</title>
        <authorList>
            <person name="Brown A.O."/>
            <person name="Dvorak P."/>
            <person name="Villanueva C.D."/>
            <person name="Foss A.J."/>
            <person name="Garvey A.D."/>
            <person name="Gibson Q.A."/>
            <person name="Johansen J.R."/>
            <person name="Casamatta D.A."/>
        </authorList>
    </citation>
    <scope>NUCLEOTIDE SEQUENCE</scope>
    <source>
        <strain evidence="2">SJRDD-AB1</strain>
    </source>
</reference>
<dbReference type="GO" id="GO:0008757">
    <property type="term" value="F:S-adenosylmethionine-dependent methyltransferase activity"/>
    <property type="evidence" value="ECO:0007669"/>
    <property type="project" value="InterPro"/>
</dbReference>
<dbReference type="SMART" id="SM00138">
    <property type="entry name" value="MeTrc"/>
    <property type="match status" value="1"/>
</dbReference>
<dbReference type="SUPFAM" id="SSF53335">
    <property type="entry name" value="S-adenosyl-L-methionine-dependent methyltransferases"/>
    <property type="match status" value="1"/>
</dbReference>
<dbReference type="PANTHER" id="PTHR24422:SF8">
    <property type="entry name" value="CHEMOTAXIS PROTEIN"/>
    <property type="match status" value="1"/>
</dbReference>
<dbReference type="Pfam" id="PF03705">
    <property type="entry name" value="CheR_N"/>
    <property type="match status" value="1"/>
</dbReference>
<dbReference type="PROSITE" id="PS50123">
    <property type="entry name" value="CHER"/>
    <property type="match status" value="1"/>
</dbReference>
<dbReference type="EMBL" id="VJXY01000005">
    <property type="protein sequence ID" value="MBD6615486.1"/>
    <property type="molecule type" value="Genomic_DNA"/>
</dbReference>
<dbReference type="RefSeq" id="WP_191756924.1">
    <property type="nucleotide sequence ID" value="NZ_VJXY01000005.1"/>
</dbReference>
<dbReference type="Proteomes" id="UP001165986">
    <property type="component" value="Unassembled WGS sequence"/>
</dbReference>
<dbReference type="InterPro" id="IPR000780">
    <property type="entry name" value="CheR_MeTrfase"/>
</dbReference>
<dbReference type="Gene3D" id="3.40.50.150">
    <property type="entry name" value="Vaccinia Virus protein VP39"/>
    <property type="match status" value="1"/>
</dbReference>
<dbReference type="PANTHER" id="PTHR24422">
    <property type="entry name" value="CHEMOTAXIS PROTEIN METHYLTRANSFERASE"/>
    <property type="match status" value="1"/>
</dbReference>
<dbReference type="InterPro" id="IPR022641">
    <property type="entry name" value="CheR_N"/>
</dbReference>
<organism evidence="2 3">
    <name type="scientific">Komarekiella delphini-convector SJRDD-AB1</name>
    <dbReference type="NCBI Taxonomy" id="2593771"/>
    <lineage>
        <taxon>Bacteria</taxon>
        <taxon>Bacillati</taxon>
        <taxon>Cyanobacteriota</taxon>
        <taxon>Cyanophyceae</taxon>
        <taxon>Nostocales</taxon>
        <taxon>Nostocaceae</taxon>
        <taxon>Komarekiella</taxon>
        <taxon>Komarekiella delphini-convector</taxon>
    </lineage>
</organism>
<dbReference type="InterPro" id="IPR022642">
    <property type="entry name" value="CheR_C"/>
</dbReference>
<keyword evidence="3" id="KW-1185">Reference proteome</keyword>
<comment type="caution">
    <text evidence="2">The sequence shown here is derived from an EMBL/GenBank/DDBJ whole genome shotgun (WGS) entry which is preliminary data.</text>
</comment>
<proteinExistence type="predicted"/>
<name>A0AA40SUH5_9NOST</name>
<feature type="domain" description="CheR-type methyltransferase" evidence="1">
    <location>
        <begin position="1"/>
        <end position="253"/>
    </location>
</feature>